<dbReference type="RefSeq" id="WP_074642853.1">
    <property type="nucleotide sequence ID" value="NZ_CAKJXA010000025.1"/>
</dbReference>
<evidence type="ECO:0000313" key="1">
    <source>
        <dbReference type="EMBL" id="OTZ94006.1"/>
    </source>
</evidence>
<accession>A0A9X6K6Q3</accession>
<gene>
    <name evidence="1" type="ORF">BK774_31315</name>
</gene>
<dbReference type="EMBL" id="NFEM01000149">
    <property type="protein sequence ID" value="OTZ94006.1"/>
    <property type="molecule type" value="Genomic_DNA"/>
</dbReference>
<dbReference type="Proteomes" id="UP000194551">
    <property type="component" value="Unassembled WGS sequence"/>
</dbReference>
<protein>
    <submittedName>
        <fullName evidence="1">Uncharacterized protein</fullName>
    </submittedName>
</protein>
<proteinExistence type="predicted"/>
<sequence>MTKVKLNVLFKKMQKDDKKEVLMFHVLSDELPHADDLLKMPGTIVYLAVEKSEVEPIGAEFANIQRDSKKTAIKLNVKSDAKGVVNQLYPFAGGNVDIILEPSQMSIDEFYEEPHEGMEYNVKPDGTTEVAPGQLIKIVDGETIAE</sequence>
<evidence type="ECO:0000313" key="2">
    <source>
        <dbReference type="Proteomes" id="UP000194551"/>
    </source>
</evidence>
<comment type="caution">
    <text evidence="1">The sequence shown here is derived from an EMBL/GenBank/DDBJ whole genome shotgun (WGS) entry which is preliminary data.</text>
</comment>
<name>A0A9X6K6Q3_BACTU</name>
<dbReference type="AlphaFoldDB" id="A0A9X6K6Q3"/>
<organism evidence="1 2">
    <name type="scientific">Bacillus thuringiensis</name>
    <dbReference type="NCBI Taxonomy" id="1428"/>
    <lineage>
        <taxon>Bacteria</taxon>
        <taxon>Bacillati</taxon>
        <taxon>Bacillota</taxon>
        <taxon>Bacilli</taxon>
        <taxon>Bacillales</taxon>
        <taxon>Bacillaceae</taxon>
        <taxon>Bacillus</taxon>
        <taxon>Bacillus cereus group</taxon>
    </lineage>
</organism>
<reference evidence="1 2" key="1">
    <citation type="submission" date="2016-10" db="EMBL/GenBank/DDBJ databases">
        <title>Comparative genomics of Bacillus thuringiensis reveals a path to pathogens against multiple invertebrate hosts.</title>
        <authorList>
            <person name="Zheng J."/>
            <person name="Gao Q."/>
            <person name="Liu H."/>
            <person name="Peng D."/>
            <person name="Ruan L."/>
            <person name="Sun M."/>
        </authorList>
    </citation>
    <scope>NUCLEOTIDE SEQUENCE [LARGE SCALE GENOMIC DNA]</scope>
    <source>
        <strain evidence="1">HD5</strain>
    </source>
</reference>